<dbReference type="AlphaFoldDB" id="A0A1Y1ZPI7"/>
<dbReference type="GO" id="GO:0007018">
    <property type="term" value="P:microtubule-based movement"/>
    <property type="evidence" value="ECO:0007669"/>
    <property type="project" value="InterPro"/>
</dbReference>
<dbReference type="FunFam" id="3.40.850.10:FF:000073">
    <property type="entry name" value="Kinesin-like protein"/>
    <property type="match status" value="1"/>
</dbReference>
<evidence type="ECO:0000256" key="2">
    <source>
        <dbReference type="ARBA" id="ARBA00022490"/>
    </source>
</evidence>
<dbReference type="InterPro" id="IPR027640">
    <property type="entry name" value="Kinesin-like_fam"/>
</dbReference>
<dbReference type="Gene3D" id="3.40.850.10">
    <property type="entry name" value="Kinesin motor domain"/>
    <property type="match status" value="1"/>
</dbReference>
<evidence type="ECO:0000259" key="15">
    <source>
        <dbReference type="PROSITE" id="PS50067"/>
    </source>
</evidence>
<keyword evidence="4 12" id="KW-0547">Nucleotide-binding</keyword>
<dbReference type="InterPro" id="IPR019821">
    <property type="entry name" value="Kinesin_motor_CS"/>
</dbReference>
<evidence type="ECO:0000313" key="17">
    <source>
        <dbReference type="Proteomes" id="UP000193144"/>
    </source>
</evidence>
<protein>
    <recommendedName>
        <fullName evidence="13">Kinesin-like protein</fullName>
    </recommendedName>
</protein>
<evidence type="ECO:0000256" key="1">
    <source>
        <dbReference type="ARBA" id="ARBA00004245"/>
    </source>
</evidence>
<dbReference type="Pfam" id="PF00225">
    <property type="entry name" value="Kinesin"/>
    <property type="match status" value="1"/>
</dbReference>
<name>A0A1Y1ZPI7_9PLEO</name>
<dbReference type="PANTHER" id="PTHR47968:SF75">
    <property type="entry name" value="CENTROMERE-ASSOCIATED PROTEIN E"/>
    <property type="match status" value="1"/>
</dbReference>
<organism evidence="16 17">
    <name type="scientific">Clohesyomyces aquaticus</name>
    <dbReference type="NCBI Taxonomy" id="1231657"/>
    <lineage>
        <taxon>Eukaryota</taxon>
        <taxon>Fungi</taxon>
        <taxon>Dikarya</taxon>
        <taxon>Ascomycota</taxon>
        <taxon>Pezizomycotina</taxon>
        <taxon>Dothideomycetes</taxon>
        <taxon>Pleosporomycetidae</taxon>
        <taxon>Pleosporales</taxon>
        <taxon>Lindgomycetaceae</taxon>
        <taxon>Clohesyomyces</taxon>
    </lineage>
</organism>
<keyword evidence="17" id="KW-1185">Reference proteome</keyword>
<evidence type="ECO:0000256" key="11">
    <source>
        <dbReference type="ARBA" id="ARBA00054086"/>
    </source>
</evidence>
<dbReference type="SUPFAM" id="SSF52540">
    <property type="entry name" value="P-loop containing nucleoside triphosphate hydrolases"/>
    <property type="match status" value="1"/>
</dbReference>
<evidence type="ECO:0000256" key="9">
    <source>
        <dbReference type="ARBA" id="ARBA00023212"/>
    </source>
</evidence>
<keyword evidence="9" id="KW-0206">Cytoskeleton</keyword>
<evidence type="ECO:0000256" key="5">
    <source>
        <dbReference type="ARBA" id="ARBA00022776"/>
    </source>
</evidence>
<feature type="compositionally biased region" description="Polar residues" evidence="14">
    <location>
        <begin position="124"/>
        <end position="147"/>
    </location>
</feature>
<keyword evidence="6 12" id="KW-0067">ATP-binding</keyword>
<evidence type="ECO:0000256" key="10">
    <source>
        <dbReference type="ARBA" id="ARBA00023306"/>
    </source>
</evidence>
<feature type="compositionally biased region" description="Polar residues" evidence="14">
    <location>
        <begin position="70"/>
        <end position="84"/>
    </location>
</feature>
<comment type="similarity">
    <text evidence="12 13">Belongs to the TRAFAC class myosin-kinesin ATPase superfamily. Kinesin family.</text>
</comment>
<keyword evidence="3" id="KW-0132">Cell division</keyword>
<evidence type="ECO:0000256" key="14">
    <source>
        <dbReference type="SAM" id="MobiDB-lite"/>
    </source>
</evidence>
<feature type="compositionally biased region" description="Basic and acidic residues" evidence="14">
    <location>
        <begin position="219"/>
        <end position="241"/>
    </location>
</feature>
<feature type="region of interest" description="Disordered" evidence="14">
    <location>
        <begin position="936"/>
        <end position="959"/>
    </location>
</feature>
<feature type="region of interest" description="Disordered" evidence="14">
    <location>
        <begin position="527"/>
        <end position="549"/>
    </location>
</feature>
<keyword evidence="7" id="KW-0175">Coiled coil</keyword>
<evidence type="ECO:0000256" key="8">
    <source>
        <dbReference type="ARBA" id="ARBA00023175"/>
    </source>
</evidence>
<dbReference type="GO" id="GO:0051301">
    <property type="term" value="P:cell division"/>
    <property type="evidence" value="ECO:0007669"/>
    <property type="project" value="UniProtKB-KW"/>
</dbReference>
<dbReference type="SMART" id="SM00129">
    <property type="entry name" value="KISc"/>
    <property type="match status" value="1"/>
</dbReference>
<feature type="compositionally biased region" description="Polar residues" evidence="14">
    <location>
        <begin position="196"/>
        <end position="212"/>
    </location>
</feature>
<dbReference type="STRING" id="1231657.A0A1Y1ZPI7"/>
<dbReference type="OrthoDB" id="3176171at2759"/>
<comment type="subcellular location">
    <subcellularLocation>
        <location evidence="1">Cytoplasm</location>
        <location evidence="1">Cytoskeleton</location>
    </subcellularLocation>
</comment>
<gene>
    <name evidence="16" type="ORF">BCR34DRAFT_600894</name>
</gene>
<keyword evidence="13" id="KW-0493">Microtubule</keyword>
<feature type="region of interest" description="Disordered" evidence="14">
    <location>
        <begin position="1"/>
        <end position="244"/>
    </location>
</feature>
<feature type="region of interest" description="Disordered" evidence="14">
    <location>
        <begin position="728"/>
        <end position="791"/>
    </location>
</feature>
<dbReference type="PRINTS" id="PR00380">
    <property type="entry name" value="KINESINHEAVY"/>
</dbReference>
<evidence type="ECO:0000256" key="13">
    <source>
        <dbReference type="RuleBase" id="RU000394"/>
    </source>
</evidence>
<keyword evidence="8 12" id="KW-0505">Motor protein</keyword>
<dbReference type="Proteomes" id="UP000193144">
    <property type="component" value="Unassembled WGS sequence"/>
</dbReference>
<evidence type="ECO:0000256" key="3">
    <source>
        <dbReference type="ARBA" id="ARBA00022618"/>
    </source>
</evidence>
<reference evidence="16 17" key="1">
    <citation type="submission" date="2016-07" db="EMBL/GenBank/DDBJ databases">
        <title>Pervasive Adenine N6-methylation of Active Genes in Fungi.</title>
        <authorList>
            <consortium name="DOE Joint Genome Institute"/>
            <person name="Mondo S.J."/>
            <person name="Dannebaum R.O."/>
            <person name="Kuo R.C."/>
            <person name="Labutti K."/>
            <person name="Haridas S."/>
            <person name="Kuo A."/>
            <person name="Salamov A."/>
            <person name="Ahrendt S.R."/>
            <person name="Lipzen A."/>
            <person name="Sullivan W."/>
            <person name="Andreopoulos W.B."/>
            <person name="Clum A."/>
            <person name="Lindquist E."/>
            <person name="Daum C."/>
            <person name="Ramamoorthy G.K."/>
            <person name="Gryganskyi A."/>
            <person name="Culley D."/>
            <person name="Magnuson J.K."/>
            <person name="James T.Y."/>
            <person name="O'Malley M.A."/>
            <person name="Stajich J.E."/>
            <person name="Spatafora J.W."/>
            <person name="Visel A."/>
            <person name="Grigoriev I.V."/>
        </authorList>
    </citation>
    <scope>NUCLEOTIDE SEQUENCE [LARGE SCALE GENOMIC DNA]</scope>
    <source>
        <strain evidence="16 17">CBS 115471</strain>
    </source>
</reference>
<dbReference type="PANTHER" id="PTHR47968">
    <property type="entry name" value="CENTROMERE PROTEIN E"/>
    <property type="match status" value="1"/>
</dbReference>
<accession>A0A1Y1ZPI7</accession>
<dbReference type="PROSITE" id="PS00411">
    <property type="entry name" value="KINESIN_MOTOR_1"/>
    <property type="match status" value="1"/>
</dbReference>
<feature type="region of interest" description="Disordered" evidence="14">
    <location>
        <begin position="866"/>
        <end position="918"/>
    </location>
</feature>
<evidence type="ECO:0000256" key="7">
    <source>
        <dbReference type="ARBA" id="ARBA00023054"/>
    </source>
</evidence>
<dbReference type="GO" id="GO:0005874">
    <property type="term" value="C:microtubule"/>
    <property type="evidence" value="ECO:0007669"/>
    <property type="project" value="UniProtKB-KW"/>
</dbReference>
<comment type="function">
    <text evidence="11">Required for assembly of the mitotic spindle.</text>
</comment>
<evidence type="ECO:0000256" key="4">
    <source>
        <dbReference type="ARBA" id="ARBA00022741"/>
    </source>
</evidence>
<evidence type="ECO:0000256" key="6">
    <source>
        <dbReference type="ARBA" id="ARBA00022840"/>
    </source>
</evidence>
<feature type="domain" description="Kinesin motor" evidence="15">
    <location>
        <begin position="243"/>
        <end position="603"/>
    </location>
</feature>
<dbReference type="PROSITE" id="PS50067">
    <property type="entry name" value="KINESIN_MOTOR_2"/>
    <property type="match status" value="1"/>
</dbReference>
<feature type="compositionally biased region" description="Low complexity" evidence="14">
    <location>
        <begin position="34"/>
        <end position="52"/>
    </location>
</feature>
<comment type="caution">
    <text evidence="16">The sequence shown here is derived from an EMBL/GenBank/DDBJ whole genome shotgun (WGS) entry which is preliminary data.</text>
</comment>
<dbReference type="EMBL" id="MCFA01000054">
    <property type="protein sequence ID" value="ORY12146.1"/>
    <property type="molecule type" value="Genomic_DNA"/>
</dbReference>
<evidence type="ECO:0000256" key="12">
    <source>
        <dbReference type="PROSITE-ProRule" id="PRU00283"/>
    </source>
</evidence>
<dbReference type="GO" id="GO:0008017">
    <property type="term" value="F:microtubule binding"/>
    <property type="evidence" value="ECO:0007669"/>
    <property type="project" value="InterPro"/>
</dbReference>
<dbReference type="GO" id="GO:0005524">
    <property type="term" value="F:ATP binding"/>
    <property type="evidence" value="ECO:0007669"/>
    <property type="project" value="UniProtKB-UniRule"/>
</dbReference>
<sequence>MTATLPRPPRPSIAPPTGPLPSLPVPKSRSSNVSPASARTSSASLLPSPATSIRAVSSSALPQRPIAKSHANSASNVPTLSADNSPAGPLPPGKSLRKTISIGAFPQPPRHVGRTASHPPSPLSAVTPSNDTLNQRISSGSQVPSRESSLRKPGRVSTGGRMLAKSPLTPPSFFNGSGESVAAANSGHLSLPSPPQSRNSSAQGSYATSATTFEDVGDEEARGRSDNKTNTDRHSTHKDGKGNVLVSVRVRPDVGAGDGKQELEWDVNGKRSLISYKGKEGGDYIYDNVFDTQDNNARVYDGAAKRLVRRVMEGYHGTVFAYGMTGTGKTFSMQGTATNPGVIPLAITDIFSYIRETPHREFLLRVSYLEIYNERIHDLLAGPIATGLNNQPTQQEEIKLREDSKRGVYATPLKEEIVQSPTQLLRVIARGDNARRVAGTQFNARSSRSHAVVQIVVESRERVPGGAASMKENKRVAMAPGGVRVSTLSLIDLAGSEKAADNKERRTEGSHINKSLLTLGTVIARLSSDKEKEKDKPSKDQGKHLPYRDSKLTRLLQPALSGNSLVSILCTIQTGSSGSVAAAHSHTGETLNTLKFASRAKNNIISHAKKADESLGAGGDAGSRALLDRYRIEIQELRKQLEEQNKAKDTNSTKEEEKEREKDEEEEKARELEERHRHEEQMLEMQLARTALKERIEHLNRLILSSKSLGVNATNRSFSSMSMQHRGSVLSNGDFRPSSIRSSTSHATLEVPGNTGSQATFPSVPLEGSDEGDSLGENGDGTASQSAQIHALQSDLADRNRYIATLEKRLLQARRSSHSRVSMGISQKIGSSEDGGLIAIVAEKDAEISNLRAQLDDKEKMISALTSAGKKRETANEVGSDGSPGSRRTSHQRSEGSTSSAKPKSPISPVGFLSGPKTERELADITLTRMLDEMISGRVNNASGSRRVSEGLPVVSEDR</sequence>
<keyword evidence="10" id="KW-0131">Cell cycle</keyword>
<feature type="compositionally biased region" description="Pro residues" evidence="14">
    <location>
        <begin position="1"/>
        <end position="24"/>
    </location>
</feature>
<proteinExistence type="inferred from homology"/>
<dbReference type="InterPro" id="IPR027417">
    <property type="entry name" value="P-loop_NTPase"/>
</dbReference>
<dbReference type="InterPro" id="IPR036961">
    <property type="entry name" value="Kinesin_motor_dom_sf"/>
</dbReference>
<dbReference type="GO" id="GO:0003777">
    <property type="term" value="F:microtubule motor activity"/>
    <property type="evidence" value="ECO:0007669"/>
    <property type="project" value="InterPro"/>
</dbReference>
<keyword evidence="2" id="KW-0963">Cytoplasm</keyword>
<dbReference type="InterPro" id="IPR001752">
    <property type="entry name" value="Kinesin_motor_dom"/>
</dbReference>
<feature type="region of interest" description="Disordered" evidence="14">
    <location>
        <begin position="641"/>
        <end position="679"/>
    </location>
</feature>
<evidence type="ECO:0000313" key="16">
    <source>
        <dbReference type="EMBL" id="ORY12146.1"/>
    </source>
</evidence>
<keyword evidence="5" id="KW-0498">Mitosis</keyword>
<feature type="binding site" evidence="12">
    <location>
        <begin position="323"/>
        <end position="330"/>
    </location>
    <ligand>
        <name>ATP</name>
        <dbReference type="ChEBI" id="CHEBI:30616"/>
    </ligand>
</feature>